<evidence type="ECO:0000256" key="3">
    <source>
        <dbReference type="ARBA" id="ARBA00022679"/>
    </source>
</evidence>
<evidence type="ECO:0000259" key="8">
    <source>
        <dbReference type="Pfam" id="PF09924"/>
    </source>
</evidence>
<evidence type="ECO:0000313" key="9">
    <source>
        <dbReference type="EMBL" id="MCQ4922850.1"/>
    </source>
</evidence>
<keyword evidence="3 7" id="KW-0808">Transferase</keyword>
<feature type="transmembrane region" description="Helical" evidence="7">
    <location>
        <begin position="283"/>
        <end position="309"/>
    </location>
</feature>
<protein>
    <recommendedName>
        <fullName evidence="7">Phosphatidylglycerol lysyltransferase</fullName>
        <ecNumber evidence="7">2.3.2.3</ecNumber>
    </recommendedName>
    <alternativeName>
        <fullName evidence="7">Lysylphosphatidylglycerol synthase</fullName>
    </alternativeName>
</protein>
<keyword evidence="6 7" id="KW-0472">Membrane</keyword>
<evidence type="ECO:0000256" key="4">
    <source>
        <dbReference type="ARBA" id="ARBA00022692"/>
    </source>
</evidence>
<feature type="transmembrane region" description="Helical" evidence="7">
    <location>
        <begin position="240"/>
        <end position="263"/>
    </location>
</feature>
<dbReference type="Pfam" id="PF03706">
    <property type="entry name" value="LPG_synthase_TM"/>
    <property type="match status" value="1"/>
</dbReference>
<dbReference type="PANTHER" id="PTHR34697">
    <property type="entry name" value="PHOSPHATIDYLGLYCEROL LYSYLTRANSFERASE"/>
    <property type="match status" value="1"/>
</dbReference>
<feature type="transmembrane region" description="Helical" evidence="7">
    <location>
        <begin position="374"/>
        <end position="394"/>
    </location>
</feature>
<dbReference type="NCBIfam" id="NF033480">
    <property type="entry name" value="bifunc_MprF"/>
    <property type="match status" value="1"/>
</dbReference>
<comment type="subcellular location">
    <subcellularLocation>
        <location evidence="1 7">Cell membrane</location>
        <topology evidence="1 7">Multi-pass membrane protein</topology>
    </subcellularLocation>
</comment>
<keyword evidence="7" id="KW-0046">Antibiotic resistance</keyword>
<proteinExistence type="inferred from homology"/>
<feature type="transmembrane region" description="Helical" evidence="7">
    <location>
        <begin position="459"/>
        <end position="480"/>
    </location>
</feature>
<dbReference type="RefSeq" id="WP_216559129.1">
    <property type="nucleotide sequence ID" value="NZ_JAHLOH010000033.1"/>
</dbReference>
<feature type="transmembrane region" description="Helical" evidence="7">
    <location>
        <begin position="339"/>
        <end position="362"/>
    </location>
</feature>
<dbReference type="InterPro" id="IPR051211">
    <property type="entry name" value="PG_lysyltransferase"/>
</dbReference>
<keyword evidence="2" id="KW-1003">Cell membrane</keyword>
<accession>A0ABT1S8P9</accession>
<feature type="transmembrane region" description="Helical" evidence="7">
    <location>
        <begin position="406"/>
        <end position="424"/>
    </location>
</feature>
<dbReference type="PANTHER" id="PTHR34697:SF2">
    <property type="entry name" value="PHOSPHATIDYLGLYCEROL LYSYLTRANSFERASE"/>
    <property type="match status" value="1"/>
</dbReference>
<gene>
    <name evidence="7 9" type="primary">mprF</name>
    <name evidence="9" type="ORF">NE686_07130</name>
</gene>
<dbReference type="InterPro" id="IPR022791">
    <property type="entry name" value="L-PG_synthase/AglD"/>
</dbReference>
<dbReference type="EC" id="2.3.2.3" evidence="7"/>
<dbReference type="Proteomes" id="UP001524478">
    <property type="component" value="Unassembled WGS sequence"/>
</dbReference>
<dbReference type="Pfam" id="PF09924">
    <property type="entry name" value="LPG_synthase_C"/>
    <property type="match status" value="1"/>
</dbReference>
<keyword evidence="10" id="KW-1185">Reference proteome</keyword>
<feature type="transmembrane region" description="Helical" evidence="7">
    <location>
        <begin position="205"/>
        <end position="228"/>
    </location>
</feature>
<feature type="transmembrane region" description="Helical" evidence="7">
    <location>
        <begin position="88"/>
        <end position="114"/>
    </location>
</feature>
<comment type="function">
    <text evidence="7">Catalyzes the transfer of a lysyl group from L-lysyl-tRNA(Lys) to membrane-bound phosphatidylglycerol (PG), which produces lysylphosphatidylglycerol (LPG), a major component of the bacterial membrane with a positive net charge. LPG synthesis contributes to bacterial virulence as it is involved in the resistance mechanism against cationic antimicrobial peptides (CAMP) produces by the host's immune system (defensins, cathelicidins) and by the competing microorganisms.</text>
</comment>
<evidence type="ECO:0000256" key="5">
    <source>
        <dbReference type="ARBA" id="ARBA00022989"/>
    </source>
</evidence>
<evidence type="ECO:0000256" key="7">
    <source>
        <dbReference type="RuleBase" id="RU363042"/>
    </source>
</evidence>
<feature type="transmembrane region" description="Helical" evidence="7">
    <location>
        <begin position="134"/>
        <end position="153"/>
    </location>
</feature>
<keyword evidence="5 7" id="KW-1133">Transmembrane helix</keyword>
<evidence type="ECO:0000256" key="2">
    <source>
        <dbReference type="ARBA" id="ARBA00022475"/>
    </source>
</evidence>
<feature type="transmembrane region" description="Helical" evidence="7">
    <location>
        <begin position="165"/>
        <end position="185"/>
    </location>
</feature>
<name>A0ABT1S8P9_9FIRM</name>
<evidence type="ECO:0000313" key="10">
    <source>
        <dbReference type="Proteomes" id="UP001524478"/>
    </source>
</evidence>
<dbReference type="NCBIfam" id="TIGR00374">
    <property type="entry name" value="flippase-like domain"/>
    <property type="match status" value="1"/>
</dbReference>
<feature type="transmembrane region" description="Helical" evidence="7">
    <location>
        <begin position="53"/>
        <end position="76"/>
    </location>
</feature>
<feature type="domain" description="Phosphatidylglycerol lysyltransferase C-terminal" evidence="8">
    <location>
        <begin position="543"/>
        <end position="837"/>
    </location>
</feature>
<keyword evidence="7" id="KW-0443">Lipid metabolism</keyword>
<dbReference type="InterPro" id="IPR024320">
    <property type="entry name" value="LPG_synthase_C"/>
</dbReference>
<reference evidence="9 10" key="1">
    <citation type="submission" date="2022-06" db="EMBL/GenBank/DDBJ databases">
        <title>Isolation of gut microbiota from human fecal samples.</title>
        <authorList>
            <person name="Pamer E.G."/>
            <person name="Barat B."/>
            <person name="Waligurski E."/>
            <person name="Medina S."/>
            <person name="Paddock L."/>
            <person name="Mostad J."/>
        </authorList>
    </citation>
    <scope>NUCLEOTIDE SEQUENCE [LARGE SCALE GENOMIC DNA]</scope>
    <source>
        <strain evidence="9 10">DFI.7.95</strain>
    </source>
</reference>
<dbReference type="EMBL" id="JANGAC010000004">
    <property type="protein sequence ID" value="MCQ4922850.1"/>
    <property type="molecule type" value="Genomic_DNA"/>
</dbReference>
<evidence type="ECO:0000256" key="1">
    <source>
        <dbReference type="ARBA" id="ARBA00004651"/>
    </source>
</evidence>
<sequence>MEKIKLLLKKNGTKISRLIFIIFMMGIIIAGGAKELKSIDFAKTISLIREFPMSLLFIFTILGIVAVSSMSLYDFAIIKYLNLNIKKITIFSITFVANTINNISGLGGLTGASIRSVLFKKSTNNKGDIIDYNLLLIPATGIGLSLMTIIALFRYQYIAPLIEKYRWIIITIVAFIIYFIVYFLIDRIFSTLRKNSIETSDHNKIILRVKLLFLSFIEWMVAFTLFFVIVRQFSQGVDPYIIFIVFTLGSIAGILSLLPSGVGSFDLVVLLGFQYYGIGTENVLAILILYRTFYYILPLIIGIVFTLIVQSQNENKLIQFIGFSKIKDFINKTSSITNLLLAILILASGVTLLLSALVPGVIERIKIASRLLSFPILQLSRQLSICIGILLIVISREIRMKVKRSYKITMWLLFFGAIFAFVKGFAYEEAIFLILVLIILKMSKHSFYRKSLPIDWFKAIMTLLLAFIGILAYMKMSHIILRDFIKIKYFKSLISKGISWPIPSGIIAYGFLIVFVIYYELTKEKITNDKMYESINEERVSKFLQEYDGNFLTHLIFLKDKHLFWSKNNSVLIQYEISHGLAVVLGDPIGDPKYFGEALTEFQIFIDEYGYKSVFYQSSEKLLPFYHDHGYYFFKLGETGLVELDNFDINSSKSRDFRNTLRRFEKDGFTFEMYCDNSIDENLFLDLKKVSDEWLADREEMGFSLGWFSREYLNKSKIGVVKKEETGEIIAFASISPSYDDHKSASIDLMRFKKEVPNNTMTFLILNLILIFKEDNYKIFNLGMAPLSNVGISQNAHIQEKIAHLVFKYGKHFYSFDGLRKYKNKFDPKWEGKYLVYEDLMLLPSSLIEVTWLIHSKKKKS</sequence>
<organism evidence="9 10">
    <name type="scientific">Tissierella carlieri</name>
    <dbReference type="NCBI Taxonomy" id="689904"/>
    <lineage>
        <taxon>Bacteria</taxon>
        <taxon>Bacillati</taxon>
        <taxon>Bacillota</taxon>
        <taxon>Tissierellia</taxon>
        <taxon>Tissierellales</taxon>
        <taxon>Tissierellaceae</taxon>
        <taxon>Tissierella</taxon>
    </lineage>
</organism>
<comment type="caution">
    <text evidence="9">The sequence shown here is derived from an EMBL/GenBank/DDBJ whole genome shotgun (WGS) entry which is preliminary data.</text>
</comment>
<feature type="transmembrane region" description="Helical" evidence="7">
    <location>
        <begin position="15"/>
        <end position="33"/>
    </location>
</feature>
<comment type="catalytic activity">
    <reaction evidence="7">
        <text>L-lysyl-tRNA(Lys) + a 1,2-diacyl-sn-glycero-3-phospho-(1'-sn-glycerol) = a 1,2-diacyl-sn-glycero-3-phospho-1'-(3'-O-L-lysyl)-sn-glycerol + tRNA(Lys)</text>
        <dbReference type="Rhea" id="RHEA:10668"/>
        <dbReference type="Rhea" id="RHEA-COMP:9696"/>
        <dbReference type="Rhea" id="RHEA-COMP:9697"/>
        <dbReference type="ChEBI" id="CHEBI:64716"/>
        <dbReference type="ChEBI" id="CHEBI:75792"/>
        <dbReference type="ChEBI" id="CHEBI:78442"/>
        <dbReference type="ChEBI" id="CHEBI:78529"/>
        <dbReference type="EC" id="2.3.2.3"/>
    </reaction>
</comment>
<feature type="transmembrane region" description="Helical" evidence="7">
    <location>
        <begin position="500"/>
        <end position="521"/>
    </location>
</feature>
<comment type="similarity">
    <text evidence="7">Belongs to the LPG synthase family.</text>
</comment>
<evidence type="ECO:0000256" key="6">
    <source>
        <dbReference type="ARBA" id="ARBA00023136"/>
    </source>
</evidence>
<keyword evidence="4 7" id="KW-0812">Transmembrane</keyword>